<reference evidence="8 9" key="1">
    <citation type="submission" date="2024-03" db="EMBL/GenBank/DDBJ databases">
        <title>Adaptation during the transition from Ophiocordyceps entomopathogen to insect associate is accompanied by gene loss and intensified selection.</title>
        <authorList>
            <person name="Ward C.M."/>
            <person name="Onetto C.A."/>
            <person name="Borneman A.R."/>
        </authorList>
    </citation>
    <scope>NUCLEOTIDE SEQUENCE [LARGE SCALE GENOMIC DNA]</scope>
    <source>
        <strain evidence="8">AWRI1</strain>
        <tissue evidence="8">Single Adult Female</tissue>
    </source>
</reference>
<comment type="function">
    <text evidence="1">Tubulin-folding protein; involved in the early step of the tubulin folding pathway.</text>
</comment>
<keyword evidence="6" id="KW-0963">Cytoplasm</keyword>
<keyword evidence="6" id="KW-0206">Cytoskeleton</keyword>
<evidence type="ECO:0000256" key="7">
    <source>
        <dbReference type="SAM" id="Coils"/>
    </source>
</evidence>
<proteinExistence type="inferred from homology"/>
<dbReference type="InterPro" id="IPR004226">
    <property type="entry name" value="TBCA"/>
</dbReference>
<dbReference type="GO" id="GO:0005829">
    <property type="term" value="C:cytosol"/>
    <property type="evidence" value="ECO:0007669"/>
    <property type="project" value="TreeGrafter"/>
</dbReference>
<dbReference type="EMBL" id="JBBCAQ010000004">
    <property type="protein sequence ID" value="KAK7604249.1"/>
    <property type="molecule type" value="Genomic_DNA"/>
</dbReference>
<dbReference type="GO" id="GO:0007023">
    <property type="term" value="P:post-chaperonin tubulin folding pathway"/>
    <property type="evidence" value="ECO:0007669"/>
    <property type="project" value="UniProtKB-UniRule"/>
</dbReference>
<comment type="similarity">
    <text evidence="2 6">Belongs to the TBCA family.</text>
</comment>
<dbReference type="PANTHER" id="PTHR21500">
    <property type="entry name" value="TUBULIN-SPECIFIC CHAPERONE A"/>
    <property type="match status" value="1"/>
</dbReference>
<dbReference type="Proteomes" id="UP001367676">
    <property type="component" value="Unassembled WGS sequence"/>
</dbReference>
<feature type="coiled-coil region" evidence="7">
    <location>
        <begin position="15"/>
        <end position="42"/>
    </location>
</feature>
<dbReference type="Gene3D" id="1.20.58.90">
    <property type="match status" value="1"/>
</dbReference>
<keyword evidence="9" id="KW-1185">Reference proteome</keyword>
<accession>A0AAN9YAI0</accession>
<dbReference type="SUPFAM" id="SSF46988">
    <property type="entry name" value="Tubulin chaperone cofactor A"/>
    <property type="match status" value="1"/>
</dbReference>
<comment type="subcellular location">
    <subcellularLocation>
        <location evidence="6">Cytoplasm</location>
        <location evidence="6">Cytoskeleton</location>
    </subcellularLocation>
</comment>
<keyword evidence="7" id="KW-0175">Coiled coil</keyword>
<dbReference type="AlphaFoldDB" id="A0AAN9YAI0"/>
<evidence type="ECO:0000313" key="8">
    <source>
        <dbReference type="EMBL" id="KAK7604249.1"/>
    </source>
</evidence>
<keyword evidence="4 6" id="KW-0143">Chaperone</keyword>
<evidence type="ECO:0000256" key="6">
    <source>
        <dbReference type="RuleBase" id="RU364030"/>
    </source>
</evidence>
<dbReference type="GO" id="GO:0007021">
    <property type="term" value="P:tubulin complex assembly"/>
    <property type="evidence" value="ECO:0007669"/>
    <property type="project" value="UniProtKB-UniRule"/>
</dbReference>
<dbReference type="InterPro" id="IPR036126">
    <property type="entry name" value="TBCA_sf"/>
</dbReference>
<comment type="caution">
    <text evidence="8">The sequence shown here is derived from an EMBL/GenBank/DDBJ whole genome shotgun (WGS) entry which is preliminary data.</text>
</comment>
<comment type="subunit">
    <text evidence="5 6">Supercomplex made of cofactors A to E. Cofactors A and D function by capturing and stabilizing tubulin in a quasi-native conformation. Cofactor E binds to the cofactor D-tubulin complex; interaction with cofactor C then causes the release of tubulin polypeptides that are committed to the native state.</text>
</comment>
<dbReference type="PANTHER" id="PTHR21500:SF0">
    <property type="entry name" value="TUBULIN-SPECIFIC CHAPERONE A"/>
    <property type="match status" value="1"/>
</dbReference>
<keyword evidence="6" id="KW-0493">Microtubule</keyword>
<protein>
    <recommendedName>
        <fullName evidence="3 6">Tubulin-specific chaperone A</fullName>
    </recommendedName>
</protein>
<dbReference type="Pfam" id="PF02970">
    <property type="entry name" value="TBCA"/>
    <property type="match status" value="1"/>
</dbReference>
<evidence type="ECO:0000256" key="2">
    <source>
        <dbReference type="ARBA" id="ARBA00006806"/>
    </source>
</evidence>
<evidence type="ECO:0000256" key="1">
    <source>
        <dbReference type="ARBA" id="ARBA00003046"/>
    </source>
</evidence>
<evidence type="ECO:0000256" key="4">
    <source>
        <dbReference type="ARBA" id="ARBA00023186"/>
    </source>
</evidence>
<evidence type="ECO:0000256" key="3">
    <source>
        <dbReference type="ARBA" id="ARBA00015002"/>
    </source>
</evidence>
<evidence type="ECO:0000256" key="5">
    <source>
        <dbReference type="ARBA" id="ARBA00026055"/>
    </source>
</evidence>
<organism evidence="8 9">
    <name type="scientific">Parthenolecanium corni</name>
    <dbReference type="NCBI Taxonomy" id="536013"/>
    <lineage>
        <taxon>Eukaryota</taxon>
        <taxon>Metazoa</taxon>
        <taxon>Ecdysozoa</taxon>
        <taxon>Arthropoda</taxon>
        <taxon>Hexapoda</taxon>
        <taxon>Insecta</taxon>
        <taxon>Pterygota</taxon>
        <taxon>Neoptera</taxon>
        <taxon>Paraneoptera</taxon>
        <taxon>Hemiptera</taxon>
        <taxon>Sternorrhyncha</taxon>
        <taxon>Coccoidea</taxon>
        <taxon>Coccidae</taxon>
        <taxon>Parthenolecanium</taxon>
    </lineage>
</organism>
<dbReference type="GO" id="GO:0005874">
    <property type="term" value="C:microtubule"/>
    <property type="evidence" value="ECO:0007669"/>
    <property type="project" value="UniProtKB-KW"/>
</dbReference>
<evidence type="ECO:0000313" key="9">
    <source>
        <dbReference type="Proteomes" id="UP001367676"/>
    </source>
</evidence>
<sequence length="110" mass="12640">MEGEAKNLKIKTGTLKRLTKEKVMYEQEVVTLQEKLKMYKDEGRDEYFIKKQTEVLKEASMMVPDTLRRLQKAYQDLKMNVEGATNVPQDSEIYGNASAALTNAEPHLVE</sequence>
<gene>
    <name evidence="8" type="ORF">V9T40_004522</name>
</gene>
<dbReference type="GO" id="GO:0048487">
    <property type="term" value="F:beta-tubulin binding"/>
    <property type="evidence" value="ECO:0007669"/>
    <property type="project" value="InterPro"/>
</dbReference>
<name>A0AAN9YAI0_9HEMI</name>